<keyword evidence="1" id="KW-0812">Transmembrane</keyword>
<keyword evidence="3" id="KW-1185">Reference proteome</keyword>
<dbReference type="EMBL" id="JBCGBO010000004">
    <property type="protein sequence ID" value="KAK9207800.1"/>
    <property type="molecule type" value="Genomic_DNA"/>
</dbReference>
<dbReference type="Proteomes" id="UP001428341">
    <property type="component" value="Unassembled WGS sequence"/>
</dbReference>
<comment type="caution">
    <text evidence="2">The sequence shown here is derived from an EMBL/GenBank/DDBJ whole genome shotgun (WGS) entry which is preliminary data.</text>
</comment>
<organism evidence="2 3">
    <name type="scientific">Citrus x changshan-huyou</name>
    <dbReference type="NCBI Taxonomy" id="2935761"/>
    <lineage>
        <taxon>Eukaryota</taxon>
        <taxon>Viridiplantae</taxon>
        <taxon>Streptophyta</taxon>
        <taxon>Embryophyta</taxon>
        <taxon>Tracheophyta</taxon>
        <taxon>Spermatophyta</taxon>
        <taxon>Magnoliopsida</taxon>
        <taxon>eudicotyledons</taxon>
        <taxon>Gunneridae</taxon>
        <taxon>Pentapetalae</taxon>
        <taxon>rosids</taxon>
        <taxon>malvids</taxon>
        <taxon>Sapindales</taxon>
        <taxon>Rutaceae</taxon>
        <taxon>Aurantioideae</taxon>
        <taxon>Citrus</taxon>
    </lineage>
</organism>
<keyword evidence="1" id="KW-0472">Membrane</keyword>
<proteinExistence type="predicted"/>
<protein>
    <submittedName>
        <fullName evidence="2">Uncharacterized protein</fullName>
    </submittedName>
</protein>
<gene>
    <name evidence="2" type="ORF">WN944_000147</name>
</gene>
<accession>A0AAP0ME03</accession>
<evidence type="ECO:0000313" key="2">
    <source>
        <dbReference type="EMBL" id="KAK9207800.1"/>
    </source>
</evidence>
<dbReference type="AlphaFoldDB" id="A0AAP0ME03"/>
<evidence type="ECO:0000313" key="3">
    <source>
        <dbReference type="Proteomes" id="UP001428341"/>
    </source>
</evidence>
<reference evidence="2 3" key="1">
    <citation type="submission" date="2024-05" db="EMBL/GenBank/DDBJ databases">
        <title>Haplotype-resolved chromosome-level genome assembly of Huyou (Citrus changshanensis).</title>
        <authorList>
            <person name="Miao C."/>
            <person name="Chen W."/>
            <person name="Wu Y."/>
            <person name="Wang L."/>
            <person name="Zhao S."/>
            <person name="Grierson D."/>
            <person name="Xu C."/>
            <person name="Chen K."/>
        </authorList>
    </citation>
    <scope>NUCLEOTIDE SEQUENCE [LARGE SCALE GENOMIC DNA]</scope>
    <source>
        <strain evidence="2">01-14</strain>
        <tissue evidence="2">Leaf</tissue>
    </source>
</reference>
<sequence>MLACLISIRRLQFNCIVYYLLLLIIYMTISLQTRSLSTLIFSVFFLFFLA</sequence>
<feature type="transmembrane region" description="Helical" evidence="1">
    <location>
        <begin position="16"/>
        <end position="49"/>
    </location>
</feature>
<name>A0AAP0ME03_9ROSI</name>
<keyword evidence="1" id="KW-1133">Transmembrane helix</keyword>
<evidence type="ECO:0000256" key="1">
    <source>
        <dbReference type="SAM" id="Phobius"/>
    </source>
</evidence>